<dbReference type="Pfam" id="PF03432">
    <property type="entry name" value="Relaxase"/>
    <property type="match status" value="1"/>
</dbReference>
<protein>
    <submittedName>
        <fullName evidence="3">Mobilization protein</fullName>
    </submittedName>
</protein>
<feature type="domain" description="MobA/VirD2-like nuclease" evidence="2">
    <location>
        <begin position="43"/>
        <end position="151"/>
    </location>
</feature>
<name>A0A4Y9IKM5_9BACT</name>
<sequence>MVAKISKGSSLQGALLYNQEKVKEQQAKVLFSNRIILNRDGSLNMYLANLSFAPYLNANQNTEKIVSHISINPHPNDEVSDEMYNEIAQAYMQKLGYGEQPYIVYKHEDLDRKHIHIVTVNIDENGKKVDDSFEKRRSKDITRELEKAYNLHPAEKKKQMVELPQIKGIDYQSGDIKKQIANISKSLLKNYRFQSVNEFRTLLSLYGVTVEEVKGEVKDKNYSGLVYSAIDEKGEKVGNPIKSSVIGKGVGYDALQSRLEYSAKYMKEHKVFESLKLIVGSAITNYTDKQTFLKDLAKNNINIVFRENTEGRIYGATFIDHQSRCVFNGSKMGKEFSANIFNELFKHDTTNKHQLIINSADNTTKGSEADKPIDSFTENADYSNKQEDSTIDISLLEQHGTDYTEEAFTRRMENEEKKRKRAKFKGL</sequence>
<dbReference type="EMBL" id="SPPK01000004">
    <property type="protein sequence ID" value="TFU88826.1"/>
    <property type="molecule type" value="Genomic_DNA"/>
</dbReference>
<reference evidence="3 4" key="1">
    <citation type="submission" date="2019-03" db="EMBL/GenBank/DDBJ databases">
        <title>Diversity of the mouse oral microbiome.</title>
        <authorList>
            <person name="Joseph S."/>
            <person name="Aduse-Opoku J."/>
            <person name="Curtis M."/>
            <person name="Wade W."/>
            <person name="Hashim A."/>
        </authorList>
    </citation>
    <scope>NUCLEOTIDE SEQUENCE [LARGE SCALE GENOMIC DNA]</scope>
    <source>
        <strain evidence="3 4">P11</strain>
    </source>
</reference>
<evidence type="ECO:0000259" key="2">
    <source>
        <dbReference type="Pfam" id="PF03432"/>
    </source>
</evidence>
<feature type="compositionally biased region" description="Basic and acidic residues" evidence="1">
    <location>
        <begin position="399"/>
        <end position="417"/>
    </location>
</feature>
<proteinExistence type="predicted"/>
<gene>
    <name evidence="3" type="ORF">E4T88_13235</name>
</gene>
<dbReference type="InterPro" id="IPR005094">
    <property type="entry name" value="Endonuclease_MobA/VirD2"/>
</dbReference>
<accession>A0A4Y9IKM5</accession>
<organism evidence="3 4">
    <name type="scientific">Dysgonomonas mossii</name>
    <dbReference type="NCBI Taxonomy" id="163665"/>
    <lineage>
        <taxon>Bacteria</taxon>
        <taxon>Pseudomonadati</taxon>
        <taxon>Bacteroidota</taxon>
        <taxon>Bacteroidia</taxon>
        <taxon>Bacteroidales</taxon>
        <taxon>Dysgonomonadaceae</taxon>
        <taxon>Dysgonomonas</taxon>
    </lineage>
</organism>
<feature type="region of interest" description="Disordered" evidence="1">
    <location>
        <begin position="361"/>
        <end position="427"/>
    </location>
</feature>
<evidence type="ECO:0000313" key="3">
    <source>
        <dbReference type="EMBL" id="TFU88826.1"/>
    </source>
</evidence>
<feature type="compositionally biased region" description="Basic residues" evidence="1">
    <location>
        <begin position="418"/>
        <end position="427"/>
    </location>
</feature>
<dbReference type="Proteomes" id="UP000298285">
    <property type="component" value="Unassembled WGS sequence"/>
</dbReference>
<comment type="caution">
    <text evidence="3">The sequence shown here is derived from an EMBL/GenBank/DDBJ whole genome shotgun (WGS) entry which is preliminary data.</text>
</comment>
<dbReference type="RefSeq" id="WP_135106186.1">
    <property type="nucleotide sequence ID" value="NZ_JADGKW010000004.1"/>
</dbReference>
<dbReference type="NCBIfam" id="NF041325">
    <property type="entry name" value="Bacteroid_MobB"/>
    <property type="match status" value="1"/>
</dbReference>
<evidence type="ECO:0000313" key="4">
    <source>
        <dbReference type="Proteomes" id="UP000298285"/>
    </source>
</evidence>
<evidence type="ECO:0000256" key="1">
    <source>
        <dbReference type="SAM" id="MobiDB-lite"/>
    </source>
</evidence>
<dbReference type="OrthoDB" id="915634at2"/>
<dbReference type="AlphaFoldDB" id="A0A4Y9IKM5"/>